<comment type="similarity">
    <text evidence="2">Belongs to the TSR2 family.</text>
</comment>
<feature type="compositionally biased region" description="Basic and acidic residues" evidence="5">
    <location>
        <begin position="149"/>
        <end position="159"/>
    </location>
</feature>
<sequence>MSSVTLEDVVRRVYGTWTGYVLALKMNAGGSQTKEKDQWLQEVTCEYLTSTPDLMADELADWIDNILDTEFDLILDDGSTDSVADLLVKCSGFIRAGDADSLQKCIERLPTEEAVKSATSTSKKAEGEEDSSDDDEGGEEAPGEGDASGAKERAPRMVTDDDGWTTIVSRK</sequence>
<dbReference type="GO" id="GO:0006364">
    <property type="term" value="P:rRNA processing"/>
    <property type="evidence" value="ECO:0007669"/>
    <property type="project" value="UniProtKB-KW"/>
</dbReference>
<dbReference type="WBParaSite" id="L893_g23572.t1">
    <property type="protein sequence ID" value="L893_g23572.t1"/>
    <property type="gene ID" value="L893_g23572"/>
</dbReference>
<protein>
    <recommendedName>
        <fullName evidence="3">Pre-rRNA-processing protein TSR2 homolog</fullName>
    </recommendedName>
</protein>
<evidence type="ECO:0000313" key="7">
    <source>
        <dbReference type="WBParaSite" id="L893_g23572.t1"/>
    </source>
</evidence>
<reference evidence="7" key="1">
    <citation type="submission" date="2016-11" db="UniProtKB">
        <authorList>
            <consortium name="WormBaseParasite"/>
        </authorList>
    </citation>
    <scope>IDENTIFICATION</scope>
</reference>
<dbReference type="AlphaFoldDB" id="A0A1I7Z7K0"/>
<keyword evidence="6" id="KW-1185">Reference proteome</keyword>
<evidence type="ECO:0000256" key="1">
    <source>
        <dbReference type="ARBA" id="ARBA00002210"/>
    </source>
</evidence>
<evidence type="ECO:0000256" key="2">
    <source>
        <dbReference type="ARBA" id="ARBA00006524"/>
    </source>
</evidence>
<feature type="compositionally biased region" description="Acidic residues" evidence="5">
    <location>
        <begin position="127"/>
        <end position="143"/>
    </location>
</feature>
<evidence type="ECO:0000256" key="3">
    <source>
        <dbReference type="ARBA" id="ARBA00017551"/>
    </source>
</evidence>
<accession>A0A1I7Z7K0</accession>
<dbReference type="Proteomes" id="UP000095287">
    <property type="component" value="Unplaced"/>
</dbReference>
<dbReference type="InterPro" id="IPR019398">
    <property type="entry name" value="Pre-rRNA_process_TSR2"/>
</dbReference>
<comment type="function">
    <text evidence="1">May be involved in 20S pre-rRNA processing.</text>
</comment>
<evidence type="ECO:0000313" key="6">
    <source>
        <dbReference type="Proteomes" id="UP000095287"/>
    </source>
</evidence>
<name>A0A1I7Z7K0_9BILA</name>
<dbReference type="PANTHER" id="PTHR21250">
    <property type="entry name" value="PRE-RRNA-PROCESSING PROTEIN TSR2 HOMOLOG"/>
    <property type="match status" value="1"/>
</dbReference>
<organism evidence="6 7">
    <name type="scientific">Steinernema glaseri</name>
    <dbReference type="NCBI Taxonomy" id="37863"/>
    <lineage>
        <taxon>Eukaryota</taxon>
        <taxon>Metazoa</taxon>
        <taxon>Ecdysozoa</taxon>
        <taxon>Nematoda</taxon>
        <taxon>Chromadorea</taxon>
        <taxon>Rhabditida</taxon>
        <taxon>Tylenchina</taxon>
        <taxon>Panagrolaimomorpha</taxon>
        <taxon>Strongyloidoidea</taxon>
        <taxon>Steinernematidae</taxon>
        <taxon>Steinernema</taxon>
    </lineage>
</organism>
<keyword evidence="4" id="KW-0698">rRNA processing</keyword>
<dbReference type="Pfam" id="PF10273">
    <property type="entry name" value="WGG"/>
    <property type="match status" value="1"/>
</dbReference>
<evidence type="ECO:0000256" key="4">
    <source>
        <dbReference type="ARBA" id="ARBA00022552"/>
    </source>
</evidence>
<evidence type="ECO:0000256" key="5">
    <source>
        <dbReference type="SAM" id="MobiDB-lite"/>
    </source>
</evidence>
<proteinExistence type="inferred from homology"/>
<feature type="region of interest" description="Disordered" evidence="5">
    <location>
        <begin position="113"/>
        <end position="171"/>
    </location>
</feature>